<evidence type="ECO:0000256" key="4">
    <source>
        <dbReference type="ARBA" id="ARBA00011738"/>
    </source>
</evidence>
<dbReference type="InterPro" id="IPR010961">
    <property type="entry name" value="4pyrrol_synth_NH2levulA_synth"/>
</dbReference>
<dbReference type="PROSITE" id="PS00599">
    <property type="entry name" value="AA_TRANSFER_CLASS_2"/>
    <property type="match status" value="1"/>
</dbReference>
<dbReference type="GO" id="GO:0006782">
    <property type="term" value="P:protoporphyrinogen IX biosynthetic process"/>
    <property type="evidence" value="ECO:0007669"/>
    <property type="project" value="UniProtKB-UniRule"/>
</dbReference>
<dbReference type="FunFam" id="3.40.640.10:FF:000006">
    <property type="entry name" value="5-aminolevulinate synthase, mitochondrial"/>
    <property type="match status" value="1"/>
</dbReference>
<dbReference type="OrthoDB" id="9807157at2"/>
<comment type="caution">
    <text evidence="17">The sequence shown here is derived from an EMBL/GenBank/DDBJ whole genome shotgun (WGS) entry which is preliminary data.</text>
</comment>
<evidence type="ECO:0000256" key="2">
    <source>
        <dbReference type="ARBA" id="ARBA00005029"/>
    </source>
</evidence>
<dbReference type="InterPro" id="IPR050087">
    <property type="entry name" value="AON_synthase_class-II"/>
</dbReference>
<evidence type="ECO:0000259" key="16">
    <source>
        <dbReference type="Pfam" id="PF00155"/>
    </source>
</evidence>
<dbReference type="Gene3D" id="3.90.1150.10">
    <property type="entry name" value="Aspartate Aminotransferase, domain 1"/>
    <property type="match status" value="1"/>
</dbReference>
<evidence type="ECO:0000256" key="11">
    <source>
        <dbReference type="ARBA" id="ARBA00031945"/>
    </source>
</evidence>
<comment type="catalytic activity">
    <reaction evidence="13 15">
        <text>succinyl-CoA + glycine + H(+) = 5-aminolevulinate + CO2 + CoA</text>
        <dbReference type="Rhea" id="RHEA:12921"/>
        <dbReference type="ChEBI" id="CHEBI:15378"/>
        <dbReference type="ChEBI" id="CHEBI:16526"/>
        <dbReference type="ChEBI" id="CHEBI:57287"/>
        <dbReference type="ChEBI" id="CHEBI:57292"/>
        <dbReference type="ChEBI" id="CHEBI:57305"/>
        <dbReference type="ChEBI" id="CHEBI:356416"/>
        <dbReference type="EC" id="2.3.1.37"/>
    </reaction>
</comment>
<comment type="similarity">
    <text evidence="3 14">Belongs to the class-II pyridoxal-phosphate-dependent aminotransferase family.</text>
</comment>
<comment type="subunit">
    <text evidence="4">Homodimer.</text>
</comment>
<evidence type="ECO:0000256" key="9">
    <source>
        <dbReference type="ARBA" id="ARBA00023315"/>
    </source>
</evidence>
<sequence>MDYSAALDQAIGKLHEEGRYRTFIDIERRKGAFPHAIWTRPDGTETQITVWCGNDYLGMGQHPAVLNAMHEALDATGAGSGGTRNISGTTVYHKRLEAEIADLHGKEAALVFSSAYIANDATLSTLRKLFPGLIIYSDALNHASMIEGIKRFDGAKRIFRHNDVAHLRELLEADDPDAPKLIAFESIYSMDGDFGPIAAICDLADEFNALTYLDEVHAVGMYGPRGGGVAERDNLADRIDIFNGTLGKAFGVFGGYIAATAKMVDAIRSYAPGFIFTTSIPPAVAAGAAASIALLKTAEGQALRDKQQLHARILKMRLRGLGMPIMDHGSHIVPVHVGHPVHCKALSDMLLADFGIYVQPINFPTVPRGTERLRFTPSPVHTPDEIDALVRAMDALWSQCKLNRSSNVA</sequence>
<evidence type="ECO:0000256" key="13">
    <source>
        <dbReference type="ARBA" id="ARBA00047654"/>
    </source>
</evidence>
<evidence type="ECO:0000256" key="6">
    <source>
        <dbReference type="ARBA" id="ARBA00022679"/>
    </source>
</evidence>
<dbReference type="GO" id="GO:0030170">
    <property type="term" value="F:pyridoxal phosphate binding"/>
    <property type="evidence" value="ECO:0007669"/>
    <property type="project" value="UniProtKB-UniRule"/>
</dbReference>
<keyword evidence="8 15" id="KW-0350">Heme biosynthesis</keyword>
<keyword evidence="7 14" id="KW-0663">Pyridoxal phosphate</keyword>
<comment type="cofactor">
    <cofactor evidence="1 14">
        <name>pyridoxal 5'-phosphate</name>
        <dbReference type="ChEBI" id="CHEBI:597326"/>
    </cofactor>
</comment>
<comment type="pathway">
    <text evidence="2 15">Porphyrin-containing compound metabolism; protoporphyrin-IX biosynthesis; 5-aminolevulinate from glycine: step 1/1.</text>
</comment>
<keyword evidence="18" id="KW-1185">Reference proteome</keyword>
<dbReference type="CDD" id="cd06454">
    <property type="entry name" value="KBL_like"/>
    <property type="match status" value="1"/>
</dbReference>
<dbReference type="PANTHER" id="PTHR13693">
    <property type="entry name" value="CLASS II AMINOTRANSFERASE/8-AMINO-7-OXONONANOATE SYNTHASE"/>
    <property type="match status" value="1"/>
</dbReference>
<evidence type="ECO:0000256" key="5">
    <source>
        <dbReference type="ARBA" id="ARBA00013257"/>
    </source>
</evidence>
<evidence type="ECO:0000256" key="8">
    <source>
        <dbReference type="ARBA" id="ARBA00023133"/>
    </source>
</evidence>
<dbReference type="AlphaFoldDB" id="A0A6L6JFH5"/>
<dbReference type="RefSeq" id="WP_155096202.1">
    <property type="nucleotide sequence ID" value="NZ_WMIE01000008.1"/>
</dbReference>
<dbReference type="InterPro" id="IPR001917">
    <property type="entry name" value="Aminotrans_II_pyridoxalP_BS"/>
</dbReference>
<keyword evidence="9 15" id="KW-0012">Acyltransferase</keyword>
<dbReference type="SUPFAM" id="SSF53383">
    <property type="entry name" value="PLP-dependent transferases"/>
    <property type="match status" value="1"/>
</dbReference>
<reference evidence="17 18" key="1">
    <citation type="submission" date="2019-11" db="EMBL/GenBank/DDBJ databases">
        <authorList>
            <person name="Dong K."/>
        </authorList>
    </citation>
    <scope>NUCLEOTIDE SEQUENCE [LARGE SCALE GENOMIC DNA]</scope>
    <source>
        <strain evidence="17 18">NBRC 111993</strain>
    </source>
</reference>
<proteinExistence type="inferred from homology"/>
<keyword evidence="6 15" id="KW-0808">Transferase</keyword>
<evidence type="ECO:0000256" key="12">
    <source>
        <dbReference type="ARBA" id="ARBA00032773"/>
    </source>
</evidence>
<dbReference type="Proteomes" id="UP000478183">
    <property type="component" value="Unassembled WGS sequence"/>
</dbReference>
<dbReference type="NCBIfam" id="TIGR01821">
    <property type="entry name" value="5aminolev_synth"/>
    <property type="match status" value="1"/>
</dbReference>
<feature type="domain" description="Aminotransferase class I/classII large" evidence="16">
    <location>
        <begin position="47"/>
        <end position="392"/>
    </location>
</feature>
<evidence type="ECO:0000256" key="10">
    <source>
        <dbReference type="ARBA" id="ARBA00031691"/>
    </source>
</evidence>
<dbReference type="UniPathway" id="UPA00251">
    <property type="reaction ID" value="UER00375"/>
</dbReference>
<dbReference type="InterPro" id="IPR015422">
    <property type="entry name" value="PyrdxlP-dep_Trfase_small"/>
</dbReference>
<dbReference type="EC" id="2.3.1.37" evidence="5 15"/>
<evidence type="ECO:0000256" key="3">
    <source>
        <dbReference type="ARBA" id="ARBA00008392"/>
    </source>
</evidence>
<dbReference type="InterPro" id="IPR015421">
    <property type="entry name" value="PyrdxlP-dep_Trfase_major"/>
</dbReference>
<dbReference type="InterPro" id="IPR004839">
    <property type="entry name" value="Aminotransferase_I/II_large"/>
</dbReference>
<evidence type="ECO:0000313" key="18">
    <source>
        <dbReference type="Proteomes" id="UP000478183"/>
    </source>
</evidence>
<dbReference type="InterPro" id="IPR015424">
    <property type="entry name" value="PyrdxlP-dep_Trfase"/>
</dbReference>
<evidence type="ECO:0000313" key="17">
    <source>
        <dbReference type="EMBL" id="MTH78854.1"/>
    </source>
</evidence>
<evidence type="ECO:0000256" key="1">
    <source>
        <dbReference type="ARBA" id="ARBA00001933"/>
    </source>
</evidence>
<dbReference type="EMBL" id="WMIE01000008">
    <property type="protein sequence ID" value="MTH78854.1"/>
    <property type="molecule type" value="Genomic_DNA"/>
</dbReference>
<organism evidence="17 18">
    <name type="scientific">Paracoccus aestuariivivens</name>
    <dbReference type="NCBI Taxonomy" id="1820333"/>
    <lineage>
        <taxon>Bacteria</taxon>
        <taxon>Pseudomonadati</taxon>
        <taxon>Pseudomonadota</taxon>
        <taxon>Alphaproteobacteria</taxon>
        <taxon>Rhodobacterales</taxon>
        <taxon>Paracoccaceae</taxon>
        <taxon>Paracoccus</taxon>
    </lineage>
</organism>
<dbReference type="GO" id="GO:0003870">
    <property type="term" value="F:5-aminolevulinate synthase activity"/>
    <property type="evidence" value="ECO:0007669"/>
    <property type="project" value="UniProtKB-EC"/>
</dbReference>
<evidence type="ECO:0000256" key="15">
    <source>
        <dbReference type="RuleBase" id="RU910713"/>
    </source>
</evidence>
<evidence type="ECO:0000256" key="7">
    <source>
        <dbReference type="ARBA" id="ARBA00022898"/>
    </source>
</evidence>
<accession>A0A6L6JFH5</accession>
<dbReference type="Gene3D" id="3.40.640.10">
    <property type="entry name" value="Type I PLP-dependent aspartate aminotransferase-like (Major domain)"/>
    <property type="match status" value="1"/>
</dbReference>
<name>A0A6L6JFH5_9RHOB</name>
<dbReference type="PANTHER" id="PTHR13693:SF102">
    <property type="entry name" value="2-AMINO-3-KETOBUTYRATE COENZYME A LIGASE, MITOCHONDRIAL"/>
    <property type="match status" value="1"/>
</dbReference>
<protein>
    <recommendedName>
        <fullName evidence="5 15">5-aminolevulinate synthase</fullName>
        <ecNumber evidence="5 15">2.3.1.37</ecNumber>
    </recommendedName>
    <alternativeName>
        <fullName evidence="10 15">5-aminolevulinic acid synthase</fullName>
    </alternativeName>
    <alternativeName>
        <fullName evidence="11 15">Delta-ALA synthase</fullName>
    </alternativeName>
    <alternativeName>
        <fullName evidence="12 15">Delta-aminolevulinate synthase</fullName>
    </alternativeName>
</protein>
<gene>
    <name evidence="17" type="primary">hemA</name>
    <name evidence="17" type="ORF">GL286_14065</name>
</gene>
<dbReference type="Pfam" id="PF00155">
    <property type="entry name" value="Aminotran_1_2"/>
    <property type="match status" value="1"/>
</dbReference>
<evidence type="ECO:0000256" key="14">
    <source>
        <dbReference type="RuleBase" id="RU003693"/>
    </source>
</evidence>